<sequence length="72" mass="7724">MTNVGGIDRVLRFVFGVVLILVPFVAPSIPALAGLGNWGWLIGAMGVVMLLTAIFRFCPAYVPFGVRTCGRE</sequence>
<feature type="domain" description="Inner membrane protein YgaP-like transmembrane" evidence="2">
    <location>
        <begin position="1"/>
        <end position="71"/>
    </location>
</feature>
<comment type="caution">
    <text evidence="3">The sequence shown here is derived from an EMBL/GenBank/DDBJ whole genome shotgun (WGS) entry which is preliminary data.</text>
</comment>
<feature type="transmembrane region" description="Helical" evidence="1">
    <location>
        <begin position="38"/>
        <end position="58"/>
    </location>
</feature>
<evidence type="ECO:0000259" key="2">
    <source>
        <dbReference type="Pfam" id="PF11127"/>
    </source>
</evidence>
<evidence type="ECO:0000313" key="4">
    <source>
        <dbReference type="Proteomes" id="UP001604002"/>
    </source>
</evidence>
<dbReference type="Pfam" id="PF11127">
    <property type="entry name" value="YgaP-like_TM"/>
    <property type="match status" value="1"/>
</dbReference>
<keyword evidence="1" id="KW-0472">Membrane</keyword>
<dbReference type="RefSeq" id="WP_393993366.1">
    <property type="nucleotide sequence ID" value="NZ_JBAFVH010000008.1"/>
</dbReference>
<dbReference type="InterPro" id="IPR021309">
    <property type="entry name" value="YgaP-like_TM"/>
</dbReference>
<evidence type="ECO:0000256" key="1">
    <source>
        <dbReference type="SAM" id="Phobius"/>
    </source>
</evidence>
<gene>
    <name evidence="3" type="ORF">V5F32_15830</name>
</gene>
<reference evidence="3 4" key="1">
    <citation type="submission" date="2024-02" db="EMBL/GenBank/DDBJ databases">
        <title>Expansion and revision of Xanthobacter and proposal of Roseixanthobacter gen. nov.</title>
        <authorList>
            <person name="Soltysiak M.P.M."/>
            <person name="Jalihal A."/>
            <person name="Ory A."/>
            <person name="Chrisophersen C."/>
            <person name="Lee A.D."/>
            <person name="Boulton J."/>
            <person name="Springer M."/>
        </authorList>
    </citation>
    <scope>NUCLEOTIDE SEQUENCE [LARGE SCALE GENOMIC DNA]</scope>
    <source>
        <strain evidence="3 4">23A</strain>
    </source>
</reference>
<evidence type="ECO:0000313" key="3">
    <source>
        <dbReference type="EMBL" id="MFG1373644.1"/>
    </source>
</evidence>
<keyword evidence="1" id="KW-0812">Transmembrane</keyword>
<protein>
    <submittedName>
        <fullName evidence="3">DUF2892 domain-containing protein</fullName>
    </submittedName>
</protein>
<keyword evidence="4" id="KW-1185">Reference proteome</keyword>
<accession>A0ABW7A111</accession>
<keyword evidence="1" id="KW-1133">Transmembrane helix</keyword>
<name>A0ABW7A111_9HYPH</name>
<organism evidence="3 4">
    <name type="scientific">Xanthobacter oligotrophicus</name>
    <dbReference type="NCBI Taxonomy" id="2607286"/>
    <lineage>
        <taxon>Bacteria</taxon>
        <taxon>Pseudomonadati</taxon>
        <taxon>Pseudomonadota</taxon>
        <taxon>Alphaproteobacteria</taxon>
        <taxon>Hyphomicrobiales</taxon>
        <taxon>Xanthobacteraceae</taxon>
        <taxon>Xanthobacter</taxon>
    </lineage>
</organism>
<proteinExistence type="predicted"/>
<dbReference type="EMBL" id="JBAFVH010000008">
    <property type="protein sequence ID" value="MFG1373644.1"/>
    <property type="molecule type" value="Genomic_DNA"/>
</dbReference>
<dbReference type="Proteomes" id="UP001604002">
    <property type="component" value="Unassembled WGS sequence"/>
</dbReference>
<feature type="transmembrane region" description="Helical" evidence="1">
    <location>
        <begin position="12"/>
        <end position="32"/>
    </location>
</feature>